<organism evidence="3 4">
    <name type="scientific">Halodesulfovibrio marinisediminis DSM 17456</name>
    <dbReference type="NCBI Taxonomy" id="1121457"/>
    <lineage>
        <taxon>Bacteria</taxon>
        <taxon>Pseudomonadati</taxon>
        <taxon>Thermodesulfobacteriota</taxon>
        <taxon>Desulfovibrionia</taxon>
        <taxon>Desulfovibrionales</taxon>
        <taxon>Desulfovibrionaceae</taxon>
        <taxon>Halodesulfovibrio</taxon>
    </lineage>
</organism>
<dbReference type="STRING" id="1121457.SAMN02745161_2216"/>
<dbReference type="InterPro" id="IPR006684">
    <property type="entry name" value="YbgC/YbaW"/>
</dbReference>
<evidence type="ECO:0000256" key="2">
    <source>
        <dbReference type="ARBA" id="ARBA00022801"/>
    </source>
</evidence>
<dbReference type="AlphaFoldDB" id="A0A1N6HHV1"/>
<dbReference type="InterPro" id="IPR050563">
    <property type="entry name" value="4-hydroxybenzoyl-CoA_TE"/>
</dbReference>
<evidence type="ECO:0000313" key="3">
    <source>
        <dbReference type="EMBL" id="SIO19307.1"/>
    </source>
</evidence>
<dbReference type="NCBIfam" id="TIGR00051">
    <property type="entry name" value="YbgC/FadM family acyl-CoA thioesterase"/>
    <property type="match status" value="1"/>
</dbReference>
<dbReference type="SUPFAM" id="SSF54637">
    <property type="entry name" value="Thioesterase/thiol ester dehydrase-isomerase"/>
    <property type="match status" value="1"/>
</dbReference>
<dbReference type="PANTHER" id="PTHR31793:SF27">
    <property type="entry name" value="NOVEL THIOESTERASE SUPERFAMILY DOMAIN AND SAPOSIN A-TYPE DOMAIN CONTAINING PROTEIN (0610012H03RIK)"/>
    <property type="match status" value="1"/>
</dbReference>
<evidence type="ECO:0000313" key="4">
    <source>
        <dbReference type="Proteomes" id="UP000184694"/>
    </source>
</evidence>
<dbReference type="Proteomes" id="UP000184694">
    <property type="component" value="Unassembled WGS sequence"/>
</dbReference>
<dbReference type="InterPro" id="IPR029069">
    <property type="entry name" value="HotDog_dom_sf"/>
</dbReference>
<dbReference type="PIRSF" id="PIRSF003230">
    <property type="entry name" value="YbgC"/>
    <property type="match status" value="1"/>
</dbReference>
<protein>
    <submittedName>
        <fullName evidence="3">Acyl-CoA thioester hydrolase</fullName>
    </submittedName>
</protein>
<gene>
    <name evidence="3" type="ORF">SAMN02745161_2216</name>
</gene>
<dbReference type="Pfam" id="PF13279">
    <property type="entry name" value="4HBT_2"/>
    <property type="match status" value="1"/>
</dbReference>
<dbReference type="GO" id="GO:0047617">
    <property type="term" value="F:fatty acyl-CoA hydrolase activity"/>
    <property type="evidence" value="ECO:0007669"/>
    <property type="project" value="TreeGrafter"/>
</dbReference>
<accession>A0A1N6HHV1</accession>
<dbReference type="PANTHER" id="PTHR31793">
    <property type="entry name" value="4-HYDROXYBENZOYL-COA THIOESTERASE FAMILY MEMBER"/>
    <property type="match status" value="1"/>
</dbReference>
<dbReference type="RefSeq" id="WP_074216978.1">
    <property type="nucleotide sequence ID" value="NZ_FSRG01000005.1"/>
</dbReference>
<proteinExistence type="inferred from homology"/>
<keyword evidence="4" id="KW-1185">Reference proteome</keyword>
<dbReference type="OrthoDB" id="9808429at2"/>
<dbReference type="CDD" id="cd00586">
    <property type="entry name" value="4HBT"/>
    <property type="match status" value="1"/>
</dbReference>
<evidence type="ECO:0000256" key="1">
    <source>
        <dbReference type="ARBA" id="ARBA00005953"/>
    </source>
</evidence>
<dbReference type="EMBL" id="FSRG01000005">
    <property type="protein sequence ID" value="SIO19307.1"/>
    <property type="molecule type" value="Genomic_DNA"/>
</dbReference>
<reference evidence="4" key="1">
    <citation type="submission" date="2016-11" db="EMBL/GenBank/DDBJ databases">
        <authorList>
            <person name="Varghese N."/>
            <person name="Submissions S."/>
        </authorList>
    </citation>
    <scope>NUCLEOTIDE SEQUENCE [LARGE SCALE GENOMIC DNA]</scope>
    <source>
        <strain evidence="4">DSM 17456</strain>
    </source>
</reference>
<dbReference type="Gene3D" id="3.10.129.10">
    <property type="entry name" value="Hotdog Thioesterase"/>
    <property type="match status" value="1"/>
</dbReference>
<comment type="similarity">
    <text evidence="1">Belongs to the 4-hydroxybenzoyl-CoA thioesterase family.</text>
</comment>
<sequence>MAEFPTPDTWLAHRVSYGETDAMSVMYYAEYLHLFERSRSEYIREHGMSYSKVEERGIMLPVREAKCRYKRPARFDDLIYIRVGISKWGRASMTFEYEIYNEEKDTILATGSTEHACTNEKGRPVKVPEWLKELFVGD</sequence>
<keyword evidence="2 3" id="KW-0378">Hydrolase</keyword>
<name>A0A1N6HHV1_9BACT</name>